<dbReference type="InterPro" id="IPR053136">
    <property type="entry name" value="UTP_pyrophosphatase-like"/>
</dbReference>
<dbReference type="PANTHER" id="PTHR30399">
    <property type="entry name" value="UNCHARACTERIZED PROTEIN YGJP"/>
    <property type="match status" value="1"/>
</dbReference>
<dbReference type="AlphaFoldDB" id="A0A1H9JG55"/>
<proteinExistence type="predicted"/>
<accession>A0A1H9JG55</accession>
<reference evidence="3" key="1">
    <citation type="submission" date="2016-10" db="EMBL/GenBank/DDBJ databases">
        <authorList>
            <person name="Varghese N."/>
            <person name="Submissions S."/>
        </authorList>
    </citation>
    <scope>NUCLEOTIDE SEQUENCE [LARGE SCALE GENOMIC DNA]</scope>
    <source>
        <strain evidence="3">DSM 24740</strain>
    </source>
</reference>
<feature type="domain" description="YgjP-like metallopeptidase" evidence="1">
    <location>
        <begin position="36"/>
        <end position="245"/>
    </location>
</feature>
<evidence type="ECO:0000259" key="1">
    <source>
        <dbReference type="Pfam" id="PF01863"/>
    </source>
</evidence>
<dbReference type="EMBL" id="FOFB01000017">
    <property type="protein sequence ID" value="SEQ85773.1"/>
    <property type="molecule type" value="Genomic_DNA"/>
</dbReference>
<dbReference type="RefSeq" id="WP_090170063.1">
    <property type="nucleotide sequence ID" value="NZ_FOFB01000017.1"/>
</dbReference>
<dbReference type="PANTHER" id="PTHR30399:SF1">
    <property type="entry name" value="UTP PYROPHOSPHATASE"/>
    <property type="match status" value="1"/>
</dbReference>
<dbReference type="Pfam" id="PF01863">
    <property type="entry name" value="YgjP-like"/>
    <property type="match status" value="1"/>
</dbReference>
<dbReference type="OrthoDB" id="9811177at2"/>
<dbReference type="CDD" id="cd07344">
    <property type="entry name" value="M48_yhfN_like"/>
    <property type="match status" value="1"/>
</dbReference>
<dbReference type="STRING" id="478744.SAMN05444359_11750"/>
<gene>
    <name evidence="2" type="ORF">SAMN05444359_11750</name>
</gene>
<name>A0A1H9JG55_9BACT</name>
<protein>
    <recommendedName>
        <fullName evidence="1">YgjP-like metallopeptidase domain-containing protein</fullName>
    </recommendedName>
</protein>
<dbReference type="InParanoid" id="A0A1H9JG55"/>
<dbReference type="Proteomes" id="UP000199021">
    <property type="component" value="Unassembled WGS sequence"/>
</dbReference>
<evidence type="ECO:0000313" key="3">
    <source>
        <dbReference type="Proteomes" id="UP000199021"/>
    </source>
</evidence>
<dbReference type="InterPro" id="IPR002725">
    <property type="entry name" value="YgjP-like_metallopeptidase"/>
</dbReference>
<keyword evidence="3" id="KW-1185">Reference proteome</keyword>
<sequence length="258" mass="29950">MARRPKKIHEKRDLIEIGDLRIPVKIITEARRYNTRASVTSRALIIRLPAGLSPVQREKQLGDMLAWAQDTLEKKPEAFAHFRRVEQASRYEFAIREATYQIEVDSHELRDHKIIRTAPRDLKILLNPEDPRVNGGKIIPKLLAKHFGGMYLHEVSERVHELNELHFRRSIKAVKMSDTYSRWGSCSHVGNINLATRLLLAPSEVLDAVIIHELAHLVEQNHSSRFWAQVERALPNYKEYDEWLRLHGKTLLFEPVAV</sequence>
<dbReference type="Gene3D" id="3.30.2010.10">
    <property type="entry name" value="Metalloproteases ('zincins'), catalytic domain"/>
    <property type="match status" value="1"/>
</dbReference>
<evidence type="ECO:0000313" key="2">
    <source>
        <dbReference type="EMBL" id="SEQ85773.1"/>
    </source>
</evidence>
<organism evidence="2 3">
    <name type="scientific">Neolewinella agarilytica</name>
    <dbReference type="NCBI Taxonomy" id="478744"/>
    <lineage>
        <taxon>Bacteria</taxon>
        <taxon>Pseudomonadati</taxon>
        <taxon>Bacteroidota</taxon>
        <taxon>Saprospiria</taxon>
        <taxon>Saprospirales</taxon>
        <taxon>Lewinellaceae</taxon>
        <taxon>Neolewinella</taxon>
    </lineage>
</organism>